<name>A0A6J5LCT9_9CAUD</name>
<accession>A0A6J5LCT9</accession>
<organism evidence="1">
    <name type="scientific">uncultured Caudovirales phage</name>
    <dbReference type="NCBI Taxonomy" id="2100421"/>
    <lineage>
        <taxon>Viruses</taxon>
        <taxon>Duplodnaviria</taxon>
        <taxon>Heunggongvirae</taxon>
        <taxon>Uroviricota</taxon>
        <taxon>Caudoviricetes</taxon>
        <taxon>Peduoviridae</taxon>
        <taxon>Maltschvirus</taxon>
        <taxon>Maltschvirus maltsch</taxon>
    </lineage>
</organism>
<dbReference type="EMBL" id="LR796241">
    <property type="protein sequence ID" value="CAB4130750.1"/>
    <property type="molecule type" value="Genomic_DNA"/>
</dbReference>
<evidence type="ECO:0000313" key="1">
    <source>
        <dbReference type="EMBL" id="CAB4130750.1"/>
    </source>
</evidence>
<reference evidence="1" key="1">
    <citation type="submission" date="2020-04" db="EMBL/GenBank/DDBJ databases">
        <authorList>
            <person name="Chiriac C."/>
            <person name="Salcher M."/>
            <person name="Ghai R."/>
            <person name="Kavagutti S V."/>
        </authorList>
    </citation>
    <scope>NUCLEOTIDE SEQUENCE</scope>
</reference>
<gene>
    <name evidence="1" type="ORF">UFOVP126_14</name>
</gene>
<protein>
    <submittedName>
        <fullName evidence="1">Uncharacterized protein</fullName>
    </submittedName>
</protein>
<sequence length="69" mass="6896">MSQTTFSGPVASLAGFDFPVVTTANLPAPTSVSPGVCYVISDNGVGNNEYCLVINTGSAWVTAVGAALS</sequence>
<proteinExistence type="predicted"/>